<dbReference type="EMBL" id="JARJCW010000039">
    <property type="protein sequence ID" value="KAJ7206555.1"/>
    <property type="molecule type" value="Genomic_DNA"/>
</dbReference>
<proteinExistence type="predicted"/>
<keyword evidence="2" id="KW-1185">Reference proteome</keyword>
<reference evidence="1" key="1">
    <citation type="submission" date="2023-03" db="EMBL/GenBank/DDBJ databases">
        <title>Massive genome expansion in bonnet fungi (Mycena s.s.) driven by repeated elements and novel gene families across ecological guilds.</title>
        <authorList>
            <consortium name="Lawrence Berkeley National Laboratory"/>
            <person name="Harder C.B."/>
            <person name="Miyauchi S."/>
            <person name="Viragh M."/>
            <person name="Kuo A."/>
            <person name="Thoen E."/>
            <person name="Andreopoulos B."/>
            <person name="Lu D."/>
            <person name="Skrede I."/>
            <person name="Drula E."/>
            <person name="Henrissat B."/>
            <person name="Morin E."/>
            <person name="Kohler A."/>
            <person name="Barry K."/>
            <person name="LaButti K."/>
            <person name="Morin E."/>
            <person name="Salamov A."/>
            <person name="Lipzen A."/>
            <person name="Mereny Z."/>
            <person name="Hegedus B."/>
            <person name="Baldrian P."/>
            <person name="Stursova M."/>
            <person name="Weitz H."/>
            <person name="Taylor A."/>
            <person name="Grigoriev I.V."/>
            <person name="Nagy L.G."/>
            <person name="Martin F."/>
            <person name="Kauserud H."/>
        </authorList>
    </citation>
    <scope>NUCLEOTIDE SEQUENCE</scope>
    <source>
        <strain evidence="1">9144</strain>
    </source>
</reference>
<dbReference type="Proteomes" id="UP001219525">
    <property type="component" value="Unassembled WGS sequence"/>
</dbReference>
<dbReference type="AlphaFoldDB" id="A0AAD6VDI3"/>
<comment type="caution">
    <text evidence="1">The sequence shown here is derived from an EMBL/GenBank/DDBJ whole genome shotgun (WGS) entry which is preliminary data.</text>
</comment>
<organism evidence="1 2">
    <name type="scientific">Mycena pura</name>
    <dbReference type="NCBI Taxonomy" id="153505"/>
    <lineage>
        <taxon>Eukaryota</taxon>
        <taxon>Fungi</taxon>
        <taxon>Dikarya</taxon>
        <taxon>Basidiomycota</taxon>
        <taxon>Agaricomycotina</taxon>
        <taxon>Agaricomycetes</taxon>
        <taxon>Agaricomycetidae</taxon>
        <taxon>Agaricales</taxon>
        <taxon>Marasmiineae</taxon>
        <taxon>Mycenaceae</taxon>
        <taxon>Mycena</taxon>
    </lineage>
</organism>
<sequence>MPSNNIVNLDREDVLKIFLTKSFLQHFVDDEIGLVRAISVKACSSPEFVQDHPVTPHDRLSRDYKANGYEGVLHTQCLIGLGLQYAEESQHRFSSDPKSTLDLAFPALEILHADWTKCAADPLNTGSNFVAPLKQALKNVHGYYQKTTNSNSNSLHSNFRTSERTGQLRFRSLQLKIWRKVSNSATYMKLYATSSAAPIIAARYPVWASLARDYVCCCDVVIGIQRARIFLGWNHNQQETQPVEG</sequence>
<evidence type="ECO:0000313" key="1">
    <source>
        <dbReference type="EMBL" id="KAJ7206555.1"/>
    </source>
</evidence>
<name>A0AAD6VDI3_9AGAR</name>
<protein>
    <submittedName>
        <fullName evidence="1">Uncharacterized protein</fullName>
    </submittedName>
</protein>
<accession>A0AAD6VDI3</accession>
<gene>
    <name evidence="1" type="ORF">GGX14DRAFT_637584</name>
</gene>
<evidence type="ECO:0000313" key="2">
    <source>
        <dbReference type="Proteomes" id="UP001219525"/>
    </source>
</evidence>